<accession>A0A2K8P5Y5</accession>
<dbReference type="AlphaFoldDB" id="A0A2K8P5Y5"/>
<gene>
    <name evidence="1" type="ORF">SLAV_01165</name>
</gene>
<dbReference type="CDD" id="cd05819">
    <property type="entry name" value="NHL"/>
    <property type="match status" value="1"/>
</dbReference>
<dbReference type="Gene3D" id="2.120.10.30">
    <property type="entry name" value="TolB, C-terminal domain"/>
    <property type="match status" value="1"/>
</dbReference>
<organism evidence="1 2">
    <name type="scientific">Streptomyces lavendulae subsp. lavendulae</name>
    <dbReference type="NCBI Taxonomy" id="58340"/>
    <lineage>
        <taxon>Bacteria</taxon>
        <taxon>Bacillati</taxon>
        <taxon>Actinomycetota</taxon>
        <taxon>Actinomycetes</taxon>
        <taxon>Kitasatosporales</taxon>
        <taxon>Streptomycetaceae</taxon>
        <taxon>Streptomyces</taxon>
    </lineage>
</organism>
<dbReference type="PANTHER" id="PTHR24104:SF25">
    <property type="entry name" value="PROTEIN LIN-41"/>
    <property type="match status" value="1"/>
</dbReference>
<dbReference type="GO" id="GO:0008270">
    <property type="term" value="F:zinc ion binding"/>
    <property type="evidence" value="ECO:0007669"/>
    <property type="project" value="UniProtKB-KW"/>
</dbReference>
<dbReference type="GeneID" id="49381430"/>
<dbReference type="RefSeq" id="WP_030226887.1">
    <property type="nucleotide sequence ID" value="NZ_CP024985.1"/>
</dbReference>
<dbReference type="Gene3D" id="2.40.10.500">
    <property type="match status" value="1"/>
</dbReference>
<dbReference type="InterPro" id="IPR050952">
    <property type="entry name" value="TRIM-NHL_E3_ligases"/>
</dbReference>
<evidence type="ECO:0000313" key="2">
    <source>
        <dbReference type="Proteomes" id="UP000231791"/>
    </source>
</evidence>
<dbReference type="InterPro" id="IPR011042">
    <property type="entry name" value="6-blade_b-propeller_TolB-like"/>
</dbReference>
<protein>
    <submittedName>
        <fullName evidence="1">NHL repeat protein</fullName>
    </submittedName>
</protein>
<dbReference type="KEGG" id="slx:SLAV_01165"/>
<evidence type="ECO:0000313" key="1">
    <source>
        <dbReference type="EMBL" id="ATZ22162.1"/>
    </source>
</evidence>
<name>A0A2K8P5Y5_STRLA</name>
<dbReference type="SUPFAM" id="SSF63829">
    <property type="entry name" value="Calcium-dependent phosphotriesterase"/>
    <property type="match status" value="1"/>
</dbReference>
<dbReference type="Proteomes" id="UP000231791">
    <property type="component" value="Chromosome"/>
</dbReference>
<sequence>MTVHQHLPAGTILLADSQALGCAGMVFRVDPVTGEVGQFALGGELQGATGIAIESDGNIVVSKDRSFPGTGILLRLDGRTGAQSEVTSGGKFTAPIDVAVEADGNILVADVATGGFGAVIRVNRTTGKQTVLSQGDGTGDPAVRAAGLCVAPDGSILVVEQNMIGGEDLSSRLVRVDRVSGARTTVTSGGELRSPCGVVVDSAGHILIADANAFPGFGGGVIKVDPATGAQTTVSSGGGFVAPGSIAIEADGSLLVTDSDPGGTDRFLFRVDPVTGAQKVVASGGQFKSLVGVAVVR</sequence>
<dbReference type="EMBL" id="CP024985">
    <property type="protein sequence ID" value="ATZ22162.1"/>
    <property type="molecule type" value="Genomic_DNA"/>
</dbReference>
<dbReference type="PANTHER" id="PTHR24104">
    <property type="entry name" value="E3 UBIQUITIN-PROTEIN LIGASE NHLRC1-RELATED"/>
    <property type="match status" value="1"/>
</dbReference>
<proteinExistence type="predicted"/>
<reference evidence="1 2" key="1">
    <citation type="submission" date="2017-11" db="EMBL/GenBank/DDBJ databases">
        <title>Complete genome sequence of Streptomyces lavendulae subsp. lavendulae CCM 3239 (formerly 'Streptomyces aureofaciens CCM 3239'), the producer of the angucycline-type antibiotic auricin.</title>
        <authorList>
            <person name="Busche T."/>
            <person name="Novakova R."/>
            <person name="Al'Dilaimi A."/>
            <person name="Homerova D."/>
            <person name="Feckova L."/>
            <person name="Rezuchova B."/>
            <person name="Mingyar E."/>
            <person name="Csolleiova D."/>
            <person name="Bekeova C."/>
            <person name="Winkler A."/>
            <person name="Sevcikova B."/>
            <person name="Kalinowski J."/>
            <person name="Kormanec J."/>
            <person name="Ruckert C."/>
        </authorList>
    </citation>
    <scope>NUCLEOTIDE SEQUENCE [LARGE SCALE GENOMIC DNA]</scope>
    <source>
        <strain evidence="1 2">CCM 3239</strain>
    </source>
</reference>
<keyword evidence="2" id="KW-1185">Reference proteome</keyword>
<dbReference type="OrthoDB" id="4303713at2"/>